<evidence type="ECO:0000256" key="3">
    <source>
        <dbReference type="SAM" id="MobiDB-lite"/>
    </source>
</evidence>
<feature type="transmembrane region" description="Helical" evidence="4">
    <location>
        <begin position="139"/>
        <end position="161"/>
    </location>
</feature>
<comment type="similarity">
    <text evidence="2">Belongs to the major facilitator superfamily. Monocarboxylate porter (TC 2.A.1.13) family.</text>
</comment>
<feature type="transmembrane region" description="Helical" evidence="4">
    <location>
        <begin position="257"/>
        <end position="277"/>
    </location>
</feature>
<feature type="transmembrane region" description="Helical" evidence="4">
    <location>
        <begin position="298"/>
        <end position="320"/>
    </location>
</feature>
<dbReference type="SUPFAM" id="SSF103473">
    <property type="entry name" value="MFS general substrate transporter"/>
    <property type="match status" value="1"/>
</dbReference>
<proteinExistence type="inferred from homology"/>
<dbReference type="InterPro" id="IPR036259">
    <property type="entry name" value="MFS_trans_sf"/>
</dbReference>
<dbReference type="PROSITE" id="PS50850">
    <property type="entry name" value="MFS"/>
    <property type="match status" value="1"/>
</dbReference>
<dbReference type="PANTHER" id="PTHR11360">
    <property type="entry name" value="MONOCARBOXYLATE TRANSPORTER"/>
    <property type="match status" value="1"/>
</dbReference>
<keyword evidence="4" id="KW-0812">Transmembrane</keyword>
<evidence type="ECO:0000313" key="6">
    <source>
        <dbReference type="EMBL" id="KAK5999744.1"/>
    </source>
</evidence>
<name>A0ABR0T5Y0_AURPU</name>
<evidence type="ECO:0000256" key="4">
    <source>
        <dbReference type="SAM" id="Phobius"/>
    </source>
</evidence>
<sequence>MHQHTQQAEASATRPTNEEYEGSSLSSATDAEKEAIAANALNEGTTQPYEDPIAEEHQQQHTTDGGDIEKQTTRRSTRSGKAVSVNNVAAIPNGGTKAWLQVLGAWVLFFNSWGIINTFGAYQTYYETGILSSSSPSDISWIGSVQAFLLMLVGALTGPIYDAGYFRTLLAVGSFGVVFGFMMLSLAKTYWQVILAQGICVGLGAGCLFVPSVAILSTYFSTRIATAMGIAASGSSLGGVIYPIIFYRLEPRIGFPWATRVIGFIALATLIVSNSVMRVRVLPAARRAVFDLKAFTELPYLFFVFGGFLAFMGLYAPFFYIESYSITYNITSESLAFYTLSIINSASVFGRIVPNLIADRTGPMNMIIPCCMISGIVALCLIPVRSEAAIIVECVLYGFFSGALVSLPPTVFVHLSPNRGLIGTRMGQGFSIISIGLLLGTPICGWILNGSSFAYVWVFSGVLILAGGSLMAVSRVFKAGPRLVQRV</sequence>
<feature type="transmembrane region" description="Helical" evidence="4">
    <location>
        <begin position="335"/>
        <end position="354"/>
    </location>
</feature>
<dbReference type="Pfam" id="PF07690">
    <property type="entry name" value="MFS_1"/>
    <property type="match status" value="1"/>
</dbReference>
<feature type="compositionally biased region" description="Polar residues" evidence="3">
    <location>
        <begin position="1"/>
        <end position="15"/>
    </location>
</feature>
<feature type="transmembrane region" description="Helical" evidence="4">
    <location>
        <begin position="427"/>
        <end position="448"/>
    </location>
</feature>
<feature type="region of interest" description="Disordered" evidence="3">
    <location>
        <begin position="1"/>
        <end position="81"/>
    </location>
</feature>
<keyword evidence="4" id="KW-1133">Transmembrane helix</keyword>
<dbReference type="PANTHER" id="PTHR11360:SF234">
    <property type="entry name" value="MFS-TYPE TRANSPORTER DBAD-RELATED"/>
    <property type="match status" value="1"/>
</dbReference>
<feature type="transmembrane region" description="Helical" evidence="4">
    <location>
        <begin position="98"/>
        <end position="119"/>
    </location>
</feature>
<dbReference type="Proteomes" id="UP001341245">
    <property type="component" value="Unassembled WGS sequence"/>
</dbReference>
<comment type="caution">
    <text evidence="6">The sequence shown here is derived from an EMBL/GenBank/DDBJ whole genome shotgun (WGS) entry which is preliminary data.</text>
</comment>
<feature type="transmembrane region" description="Helical" evidence="4">
    <location>
        <begin position="390"/>
        <end position="415"/>
    </location>
</feature>
<dbReference type="EMBL" id="JASGXD010000021">
    <property type="protein sequence ID" value="KAK5999744.1"/>
    <property type="molecule type" value="Genomic_DNA"/>
</dbReference>
<feature type="transmembrane region" description="Helical" evidence="4">
    <location>
        <begin position="224"/>
        <end position="245"/>
    </location>
</feature>
<feature type="transmembrane region" description="Helical" evidence="4">
    <location>
        <begin position="454"/>
        <end position="477"/>
    </location>
</feature>
<gene>
    <name evidence="6" type="ORF">QM012_005150</name>
</gene>
<protein>
    <recommendedName>
        <fullName evidence="5">Major facilitator superfamily (MFS) profile domain-containing protein</fullName>
    </recommendedName>
</protein>
<dbReference type="Gene3D" id="1.20.1250.20">
    <property type="entry name" value="MFS general substrate transporter like domains"/>
    <property type="match status" value="2"/>
</dbReference>
<dbReference type="InterPro" id="IPR050327">
    <property type="entry name" value="Proton-linked_MCT"/>
</dbReference>
<evidence type="ECO:0000313" key="7">
    <source>
        <dbReference type="Proteomes" id="UP001341245"/>
    </source>
</evidence>
<comment type="subcellular location">
    <subcellularLocation>
        <location evidence="1">Membrane</location>
        <topology evidence="1">Multi-pass membrane protein</topology>
    </subcellularLocation>
</comment>
<dbReference type="InterPro" id="IPR011701">
    <property type="entry name" value="MFS"/>
</dbReference>
<keyword evidence="4" id="KW-0472">Membrane</keyword>
<feature type="transmembrane region" description="Helical" evidence="4">
    <location>
        <begin position="366"/>
        <end position="384"/>
    </location>
</feature>
<evidence type="ECO:0000256" key="1">
    <source>
        <dbReference type="ARBA" id="ARBA00004141"/>
    </source>
</evidence>
<evidence type="ECO:0000259" key="5">
    <source>
        <dbReference type="PROSITE" id="PS50850"/>
    </source>
</evidence>
<accession>A0ABR0T5Y0</accession>
<reference evidence="6 7" key="1">
    <citation type="submission" date="2023-11" db="EMBL/GenBank/DDBJ databases">
        <title>Draft genome sequence and annotation of the polyextremotolerant black yeast-like fungus Aureobasidium pullulans NRRL 62042.</title>
        <authorList>
            <person name="Dielentheis-Frenken M.R.E."/>
            <person name="Wibberg D."/>
            <person name="Blank L.M."/>
            <person name="Tiso T."/>
        </authorList>
    </citation>
    <scope>NUCLEOTIDE SEQUENCE [LARGE SCALE GENOMIC DNA]</scope>
    <source>
        <strain evidence="6 7">NRRL 62042</strain>
    </source>
</reference>
<dbReference type="InterPro" id="IPR020846">
    <property type="entry name" value="MFS_dom"/>
</dbReference>
<feature type="transmembrane region" description="Helical" evidence="4">
    <location>
        <begin position="193"/>
        <end position="217"/>
    </location>
</feature>
<evidence type="ECO:0000256" key="2">
    <source>
        <dbReference type="ARBA" id="ARBA00006727"/>
    </source>
</evidence>
<feature type="transmembrane region" description="Helical" evidence="4">
    <location>
        <begin position="168"/>
        <end position="187"/>
    </location>
</feature>
<organism evidence="6 7">
    <name type="scientific">Aureobasidium pullulans</name>
    <name type="common">Black yeast</name>
    <name type="synonym">Pullularia pullulans</name>
    <dbReference type="NCBI Taxonomy" id="5580"/>
    <lineage>
        <taxon>Eukaryota</taxon>
        <taxon>Fungi</taxon>
        <taxon>Dikarya</taxon>
        <taxon>Ascomycota</taxon>
        <taxon>Pezizomycotina</taxon>
        <taxon>Dothideomycetes</taxon>
        <taxon>Dothideomycetidae</taxon>
        <taxon>Dothideales</taxon>
        <taxon>Saccotheciaceae</taxon>
        <taxon>Aureobasidium</taxon>
    </lineage>
</organism>
<feature type="domain" description="Major facilitator superfamily (MFS) profile" evidence="5">
    <location>
        <begin position="299"/>
        <end position="487"/>
    </location>
</feature>
<keyword evidence="7" id="KW-1185">Reference proteome</keyword>